<proteinExistence type="predicted"/>
<name>A0A061AAM4_9MOLU</name>
<dbReference type="RefSeq" id="WP_045749423.1">
    <property type="nucleotide sequence ID" value="NZ_FUZK01000001.1"/>
</dbReference>
<dbReference type="HOGENOM" id="CLU_1902081_0_0_14"/>
<organism evidence="1 2">
    <name type="scientific">Acholeplasma oculi</name>
    <dbReference type="NCBI Taxonomy" id="35623"/>
    <lineage>
        <taxon>Bacteria</taxon>
        <taxon>Bacillati</taxon>
        <taxon>Mycoplasmatota</taxon>
        <taxon>Mollicutes</taxon>
        <taxon>Acholeplasmatales</taxon>
        <taxon>Acholeplasmataceae</taxon>
        <taxon>Acholeplasma</taxon>
    </lineage>
</organism>
<dbReference type="PATRIC" id="fig|35623.3.peg.877"/>
<dbReference type="Proteomes" id="UP000032434">
    <property type="component" value="Chromosome 1"/>
</dbReference>
<protein>
    <submittedName>
        <fullName evidence="1">Uncharacterized protein</fullName>
    </submittedName>
</protein>
<reference evidence="2" key="1">
    <citation type="submission" date="2014-05" db="EMBL/GenBank/DDBJ databases">
        <authorList>
            <person name="Kube M."/>
        </authorList>
    </citation>
    <scope>NUCLEOTIDE SEQUENCE [LARGE SCALE GENOMIC DNA]</scope>
</reference>
<dbReference type="AlphaFoldDB" id="A0A061AAM4"/>
<keyword evidence="2" id="KW-1185">Reference proteome</keyword>
<dbReference type="STRING" id="35623.Aocu_08770"/>
<evidence type="ECO:0000313" key="1">
    <source>
        <dbReference type="EMBL" id="CDR30950.1"/>
    </source>
</evidence>
<accession>A0A061AAM4</accession>
<sequence length="133" mass="15445">MNNIDQIKNALSVIKEAKITRISYAADLIMLTFTKDDIEFHIHSQTLVRFIENNHILFTRTDYFNKEDYSDENNLGTNLYVKIDMYGNKFDNKKVLSLFINDLGDIDIILEDDLKIQIIIDSSADSYGYGNEH</sequence>
<dbReference type="InParanoid" id="A0A061AAM4"/>
<gene>
    <name evidence="1" type="ORF">Aocu_08770</name>
</gene>
<dbReference type="KEGG" id="aoc:Aocu_08770"/>
<evidence type="ECO:0000313" key="2">
    <source>
        <dbReference type="Proteomes" id="UP000032434"/>
    </source>
</evidence>
<dbReference type="EMBL" id="LK028559">
    <property type="protein sequence ID" value="CDR30950.1"/>
    <property type="molecule type" value="Genomic_DNA"/>
</dbReference>